<dbReference type="Gene3D" id="2.130.10.10">
    <property type="entry name" value="YVTN repeat-like/Quinoprotein amine dehydrogenase"/>
    <property type="match status" value="1"/>
</dbReference>
<dbReference type="GO" id="GO:0000932">
    <property type="term" value="C:P-body"/>
    <property type="evidence" value="ECO:0007669"/>
    <property type="project" value="UniProtKB-SubCell"/>
</dbReference>
<keyword evidence="5" id="KW-0677">Repeat</keyword>
<evidence type="ECO:0000256" key="1">
    <source>
        <dbReference type="ARBA" id="ARBA00004201"/>
    </source>
</evidence>
<dbReference type="InterPro" id="IPR036322">
    <property type="entry name" value="WD40_repeat_dom_sf"/>
</dbReference>
<dbReference type="PROSITE" id="PS50082">
    <property type="entry name" value="WD_REPEATS_2"/>
    <property type="match status" value="1"/>
</dbReference>
<evidence type="ECO:0000256" key="3">
    <source>
        <dbReference type="ARBA" id="ARBA00022490"/>
    </source>
</evidence>
<dbReference type="PANTHER" id="PTHR15598">
    <property type="entry name" value="ENHANCER OF MRNA-DECAPPING PROTEIN 4"/>
    <property type="match status" value="1"/>
</dbReference>
<evidence type="ECO:0000313" key="10">
    <source>
        <dbReference type="EnsemblPlants" id="EMT11884"/>
    </source>
</evidence>
<feature type="region of interest" description="Disordered" evidence="7">
    <location>
        <begin position="700"/>
        <end position="813"/>
    </location>
</feature>
<evidence type="ECO:0000256" key="6">
    <source>
        <dbReference type="ARBA" id="ARBA00023054"/>
    </source>
</evidence>
<evidence type="ECO:0000259" key="8">
    <source>
        <dbReference type="Pfam" id="PF16529"/>
    </source>
</evidence>
<evidence type="ECO:0000259" key="9">
    <source>
        <dbReference type="Pfam" id="PF21289"/>
    </source>
</evidence>
<keyword evidence="4" id="KW-0853">WD repeat</keyword>
<protein>
    <submittedName>
        <fullName evidence="10">Uncharacterized protein</fullName>
    </submittedName>
</protein>
<dbReference type="PANTHER" id="PTHR15598:SF5">
    <property type="entry name" value="ENHANCER OF MRNA-DECAPPING PROTEIN 4"/>
    <property type="match status" value="1"/>
</dbReference>
<dbReference type="EnsemblPlants" id="EMT11884">
    <property type="protein sequence ID" value="EMT11884"/>
    <property type="gene ID" value="F775_19545"/>
</dbReference>
<organism evidence="10">
    <name type="scientific">Aegilops tauschii</name>
    <name type="common">Tausch's goatgrass</name>
    <name type="synonym">Aegilops squarrosa</name>
    <dbReference type="NCBI Taxonomy" id="37682"/>
    <lineage>
        <taxon>Eukaryota</taxon>
        <taxon>Viridiplantae</taxon>
        <taxon>Streptophyta</taxon>
        <taxon>Embryophyta</taxon>
        <taxon>Tracheophyta</taxon>
        <taxon>Spermatophyta</taxon>
        <taxon>Magnoliopsida</taxon>
        <taxon>Liliopsida</taxon>
        <taxon>Poales</taxon>
        <taxon>Poaceae</taxon>
        <taxon>BOP clade</taxon>
        <taxon>Pooideae</taxon>
        <taxon>Triticodae</taxon>
        <taxon>Triticeae</taxon>
        <taxon>Triticinae</taxon>
        <taxon>Aegilops</taxon>
    </lineage>
</organism>
<comment type="subcellular location">
    <subcellularLocation>
        <location evidence="1">Cytoplasm</location>
        <location evidence="1">P-body</location>
    </subcellularLocation>
</comment>
<dbReference type="InterPro" id="IPR044938">
    <property type="entry name" value="EDC4_C_sf"/>
</dbReference>
<feature type="domain" description="Enhancer of mRNA-decapping protein 4 C-terminal" evidence="9">
    <location>
        <begin position="1136"/>
        <end position="1231"/>
    </location>
</feature>
<feature type="region of interest" description="Disordered" evidence="7">
    <location>
        <begin position="1634"/>
        <end position="1692"/>
    </location>
</feature>
<feature type="compositionally biased region" description="Polar residues" evidence="7">
    <location>
        <begin position="786"/>
        <end position="801"/>
    </location>
</feature>
<dbReference type="InterPro" id="IPR015943">
    <property type="entry name" value="WD40/YVTN_repeat-like_dom_sf"/>
</dbReference>
<sequence>MPSAPPARMLSSTSSKVPRGRLLGGGDKAVHNVDSRLPGEAQPPQLEVTPITKYTSDPGLVLGRQIAVNRTYIVYGLKLGNIRVLNINTALRSLLRGHTQRVTDMAFFAEDVHRLASASVDGRIYVWRIDEGPDAENKPQITGKIEVAIQIVGDAEAYHPRICWHSHKQELLFVGIRNCVLRIDTTKVGRGRDFNAEEPIKCHLDELIDGVRLVGRHDGDVTDLSISQWMTTRLASGSNDGTSFFNSILILCSLVVSKHLSLKKGKQTICLVVKIWDDRKLAPLSILKPHDGQAVYSVAFLTAPERPHHINLITAGPLNREIKIWASTNEEGWLLPSDSETWNCTQTLELVSSLEPKVEEAFFNQVAVLPQASIILLANAKKNAIYAVHVEYGSDPASTRLDYIADFTVAMPILSLTGTHESQPDGEQVVQVYCVQTMAIQQYGLELSLCSPPTSDTNSFGRDPAISRVYDTPLEVVGAESSTGTSVTDSYTVGTSSKQSTFDQTAEFDLKPSAPPLTYTEGDGSVHLQSAPLASNTDLTGSGPVGNRDKDQSAFDYSTSRITEPVALTRQDTPMPKPVALARQDTPMPKPVALARQDTPMPKDNFGKDELRDSHSDVQMLPNPRMMFKVGGNATHLITPSEIISGALSAESNQISKSDGAKIQDDSISSPRIAEVEAKHVNEGKSNHDLELEAVKEAQVVRENSEKDQNSLEQTVEMISERSVTTDKYSVEESRSPSDRLVPDHTGAAGENVSNKTIEKPGISDSSVSREQSSSYTKDKVFHPQASGQSSPSTSAFNSTESSHEPVSSAYPPIESSSEVADMLQQVKLSFRSGFHWEKSTGLIGMKIHGVTTVLIAMQKDMQKQLGTIVIAPIAKEGKRIETSLGRTMEKSIKASIDALWARFLEENTKREKAERERMQQMTTLITSSINKDLPAMLDKLVKKEVPSLGPVVARAMTPIIEKSLTSIVADAVQKAVGDKVVNQLDKSVTAKLEATLARQIQMQFHTSVKQTLQDVLRTSFESLLVPAFEQSCKTMFEQVDSAFQKGMSEHAVAIQQQVEAAHTPLVLTLKETITSASSITQNLTSELLDGHRKILALVTSGNANAQNTNVLQPNNGPITGPPEVEAPLDPMKELSRLLSEHKFDEAFTVALQRSDVSIVSWLCSQLYPLVQVDLRGLCTMAPVPLNQGVLLALLQQLAVDIGTETSRKIQWMTDVAMAINPTDQVIAIHVCGSCADVLIFLYLHVAVAAYRLRPPLVDDIGIKYTMLDTKFDKGHRARFIENGVTTIKMEYDEQYTPFFRRARLLGFVLQFKLERTNWHDRVVALIGDCPPAKNNRTFGVPLPWLLKYRSKCPEDAKPRVVEQYARAYLWHLLTELDDATQRAEVTSGMCGCVWGLSILMWERILVGRSEKLRSRAWMDYGEDDEDDRYLTVAYAWDVVRVYTGKSKALYKVFSNELDDLTPFQRVAAQFGKAQHTPPAGIVRDISGYDLHQMSRKNNQSIIDWEDQHARYMKEWNEWKGRKDTERKVIDWDEYEDHMCDAEDLFDDASENEGYNESIRELQGGFREYRPLMNRVSSELNKSIFQASDVFSTIPETRASENKLRETMKKFVNKGRRLVGLLGCATSTEDVFSPAAPMRSLPSLSHATSSSRAVQEDEDEDDDEEEEGEDEEAGEEGAEEEHGKKRKRTWVL</sequence>
<dbReference type="SUPFAM" id="SSF50978">
    <property type="entry name" value="WD40 repeat-like"/>
    <property type="match status" value="1"/>
</dbReference>
<dbReference type="GO" id="GO:0031087">
    <property type="term" value="P:deadenylation-independent decapping of nuclear-transcribed mRNA"/>
    <property type="evidence" value="ECO:0007669"/>
    <property type="project" value="InterPro"/>
</dbReference>
<feature type="compositionally biased region" description="Basic and acidic residues" evidence="7">
    <location>
        <begin position="729"/>
        <end position="743"/>
    </location>
</feature>
<feature type="compositionally biased region" description="Low complexity" evidence="7">
    <location>
        <begin position="1639"/>
        <end position="1653"/>
    </location>
</feature>
<feature type="compositionally biased region" description="Acidic residues" evidence="7">
    <location>
        <begin position="1656"/>
        <end position="1679"/>
    </location>
</feature>
<dbReference type="Pfam" id="PF16529">
    <property type="entry name" value="Ge1_WD40"/>
    <property type="match status" value="1"/>
</dbReference>
<dbReference type="InterPro" id="IPR049404">
    <property type="entry name" value="EDC4_C"/>
</dbReference>
<evidence type="ECO:0000256" key="7">
    <source>
        <dbReference type="SAM" id="MobiDB-lite"/>
    </source>
</evidence>
<keyword evidence="3" id="KW-0963">Cytoplasm</keyword>
<reference evidence="10" key="1">
    <citation type="submission" date="2015-06" db="UniProtKB">
        <authorList>
            <consortium name="EnsemblPlants"/>
        </authorList>
    </citation>
    <scope>IDENTIFICATION</scope>
</reference>
<accession>M8BYI5</accession>
<feature type="region of interest" description="Disordered" evidence="7">
    <location>
        <begin position="1"/>
        <end position="44"/>
    </location>
</feature>
<feature type="region of interest" description="Disordered" evidence="7">
    <location>
        <begin position="592"/>
        <end position="611"/>
    </location>
</feature>
<feature type="compositionally biased region" description="Low complexity" evidence="7">
    <location>
        <begin position="764"/>
        <end position="775"/>
    </location>
</feature>
<keyword evidence="6" id="KW-0175">Coiled coil</keyword>
<evidence type="ECO:0000256" key="5">
    <source>
        <dbReference type="ARBA" id="ARBA00022737"/>
    </source>
</evidence>
<evidence type="ECO:0000256" key="2">
    <source>
        <dbReference type="ARBA" id="ARBA00009639"/>
    </source>
</evidence>
<dbReference type="InterPro" id="IPR001680">
    <property type="entry name" value="WD40_rpt"/>
</dbReference>
<dbReference type="SMART" id="SM00320">
    <property type="entry name" value="WD40"/>
    <property type="match status" value="3"/>
</dbReference>
<dbReference type="PROSITE" id="PS50294">
    <property type="entry name" value="WD_REPEATS_REGION"/>
    <property type="match status" value="1"/>
</dbReference>
<dbReference type="InterPro" id="IPR045152">
    <property type="entry name" value="EDC4-like"/>
</dbReference>
<dbReference type="Pfam" id="PF21289">
    <property type="entry name" value="EDC4_C"/>
    <property type="match status" value="1"/>
</dbReference>
<evidence type="ECO:0000256" key="4">
    <source>
        <dbReference type="ARBA" id="ARBA00022574"/>
    </source>
</evidence>
<dbReference type="ExpressionAtlas" id="M8BYI5">
    <property type="expression patterns" value="baseline"/>
</dbReference>
<comment type="similarity">
    <text evidence="2">Belongs to the WD repeat EDC4 family.</text>
</comment>
<feature type="compositionally biased region" description="Basic and acidic residues" evidence="7">
    <location>
        <begin position="700"/>
        <end position="710"/>
    </location>
</feature>
<name>M8BYI5_AEGTA</name>
<feature type="domain" description="Enhancer of mRNA-decapping protein 4 WD40 repeat region" evidence="8">
    <location>
        <begin position="48"/>
        <end position="164"/>
    </location>
</feature>
<dbReference type="Gene3D" id="1.10.220.100">
    <property type="entry name" value="conserved c-terminal region of ge- 1"/>
    <property type="match status" value="1"/>
</dbReference>
<feature type="region of interest" description="Disordered" evidence="7">
    <location>
        <begin position="512"/>
        <end position="554"/>
    </location>
</feature>
<feature type="compositionally biased region" description="Polar residues" evidence="7">
    <location>
        <begin position="480"/>
        <end position="500"/>
    </location>
</feature>
<proteinExistence type="inferred from homology"/>
<feature type="region of interest" description="Disordered" evidence="7">
    <location>
        <begin position="479"/>
        <end position="500"/>
    </location>
</feature>
<dbReference type="InterPro" id="IPR032401">
    <property type="entry name" value="EDC4_WD40"/>
</dbReference>